<reference evidence="1 2" key="1">
    <citation type="submission" date="2020-08" db="EMBL/GenBank/DDBJ databases">
        <title>Cohnella phylogeny.</title>
        <authorList>
            <person name="Dunlap C."/>
        </authorList>
    </citation>
    <scope>NUCLEOTIDE SEQUENCE [LARGE SCALE GENOMIC DNA]</scope>
    <source>
        <strain evidence="1 2">DSM 28246</strain>
    </source>
</reference>
<evidence type="ECO:0000313" key="1">
    <source>
        <dbReference type="EMBL" id="MBB6671219.1"/>
    </source>
</evidence>
<comment type="caution">
    <text evidence="1">The sequence shown here is derived from an EMBL/GenBank/DDBJ whole genome shotgun (WGS) entry which is preliminary data.</text>
</comment>
<organism evidence="1 2">
    <name type="scientific">Cohnella nanjingensis</name>
    <dbReference type="NCBI Taxonomy" id="1387779"/>
    <lineage>
        <taxon>Bacteria</taxon>
        <taxon>Bacillati</taxon>
        <taxon>Bacillota</taxon>
        <taxon>Bacilli</taxon>
        <taxon>Bacillales</taxon>
        <taxon>Paenibacillaceae</taxon>
        <taxon>Cohnella</taxon>
    </lineage>
</organism>
<proteinExistence type="predicted"/>
<gene>
    <name evidence="1" type="ORF">H7C19_11015</name>
</gene>
<dbReference type="RefSeq" id="WP_185142701.1">
    <property type="nucleotide sequence ID" value="NZ_JACJVP010000018.1"/>
</dbReference>
<evidence type="ECO:0000313" key="2">
    <source>
        <dbReference type="Proteomes" id="UP000547209"/>
    </source>
</evidence>
<dbReference type="Proteomes" id="UP000547209">
    <property type="component" value="Unassembled WGS sequence"/>
</dbReference>
<keyword evidence="2" id="KW-1185">Reference proteome</keyword>
<dbReference type="EMBL" id="JACJVP010000018">
    <property type="protein sequence ID" value="MBB6671219.1"/>
    <property type="molecule type" value="Genomic_DNA"/>
</dbReference>
<accession>A0A7X0RPE4</accession>
<dbReference type="AlphaFoldDB" id="A0A7X0RPE4"/>
<sequence>MGTRLLSESLVRARFPHLRYIRIHTSSRHAATIYAWNDQLQLPDADQADLRRFAADYLVPYVCFKIKAYSMIQEEEVPPAGALPECVERAAMSRSLDLPGIIGVLNGMFAEGEIVFERYDQAAGMVYLSVHTQAVVTEIERELLRRYLYELLPLGTNFEVAYDLVLNE</sequence>
<protein>
    <submittedName>
        <fullName evidence="1">Uncharacterized protein</fullName>
    </submittedName>
</protein>
<name>A0A7X0RPE4_9BACL</name>